<gene>
    <name evidence="4" type="ordered locus">At5g09976</name>
    <name evidence="7" type="ORF">AN1_LOCUS21789</name>
    <name evidence="6" type="ORF">AT9943_LOCUS18760</name>
    <name evidence="5" type="ORF">C24_LOCUS21680</name>
</gene>
<dbReference type="OrthoDB" id="1108547at2759"/>
<proteinExistence type="inferred from homology"/>
<dbReference type="ExpressionAtlas" id="A0A654G000">
    <property type="expression patterns" value="baseline and differential"/>
</dbReference>
<sequence length="82" mass="8984">MDEERRDEEEVSHICIPFQFLNEALKTFLKCLGLHISPSPSISSASSEEATQDVVSTRGGVIVKSKKAARELPSSGKPGRRN</sequence>
<evidence type="ECO:0000313" key="5">
    <source>
        <dbReference type="EMBL" id="CAA0401700.1"/>
    </source>
</evidence>
<evidence type="ECO:0000313" key="8">
    <source>
        <dbReference type="Proteomes" id="UP000426265"/>
    </source>
</evidence>
<dbReference type="EMBL" id="LR881470">
    <property type="protein sequence ID" value="CAD5331275.1"/>
    <property type="molecule type" value="Genomic_DNA"/>
</dbReference>
<dbReference type="AlphaFoldDB" id="A0A654G000"/>
<dbReference type="Pfam" id="PF17232">
    <property type="entry name" value="Pep1_7"/>
    <property type="match status" value="1"/>
</dbReference>
<dbReference type="EMBL" id="CACRSJ010000110">
    <property type="protein sequence ID" value="VYS66387.1"/>
    <property type="molecule type" value="Genomic_DNA"/>
</dbReference>
<dbReference type="KEGG" id="ath:AT5G09976"/>
<dbReference type="OMA" id="EVSHICI"/>
<name>A0A654G000_ARATH</name>
<dbReference type="Proteomes" id="UP000426265">
    <property type="component" value="Unassembled WGS sequence"/>
</dbReference>
<evidence type="ECO:0000313" key="4">
    <source>
        <dbReference type="Araport" id="AT5G09976"/>
    </source>
</evidence>
<dbReference type="RefSeq" id="NP_001318523.1">
    <property type="nucleotide sequence ID" value="NM_001343083.1"/>
</dbReference>
<feature type="region of interest" description="Disordered" evidence="3">
    <location>
        <begin position="38"/>
        <end position="59"/>
    </location>
</feature>
<evidence type="ECO:0000256" key="1">
    <source>
        <dbReference type="ARBA" id="ARBA00011021"/>
    </source>
</evidence>
<evidence type="ECO:0000256" key="3">
    <source>
        <dbReference type="SAM" id="MobiDB-lite"/>
    </source>
</evidence>
<organism evidence="7 8">
    <name type="scientific">Arabidopsis thaliana</name>
    <name type="common">Mouse-ear cress</name>
    <dbReference type="NCBI Taxonomy" id="3702"/>
    <lineage>
        <taxon>Eukaryota</taxon>
        <taxon>Viridiplantae</taxon>
        <taxon>Streptophyta</taxon>
        <taxon>Embryophyta</taxon>
        <taxon>Tracheophyta</taxon>
        <taxon>Spermatophyta</taxon>
        <taxon>Magnoliopsida</taxon>
        <taxon>eudicotyledons</taxon>
        <taxon>Gunneridae</taxon>
        <taxon>Pentapetalae</taxon>
        <taxon>rosids</taxon>
        <taxon>malvids</taxon>
        <taxon>Brassicales</taxon>
        <taxon>Brassicaceae</taxon>
        <taxon>Camelineae</taxon>
        <taxon>Arabidopsis</taxon>
    </lineage>
</organism>
<reference evidence="6 10" key="2">
    <citation type="submission" date="2020-09" db="EMBL/GenBank/DDBJ databases">
        <authorList>
            <person name="Ashkenazy H."/>
        </authorList>
    </citation>
    <scope>NUCLEOTIDE SEQUENCE [LARGE SCALE GENOMIC DNA]</scope>
    <source>
        <strain evidence="10">cv. Cdm-0</strain>
    </source>
</reference>
<dbReference type="GO" id="GO:0045087">
    <property type="term" value="P:innate immune response"/>
    <property type="evidence" value="ECO:0007669"/>
    <property type="project" value="InterPro"/>
</dbReference>
<dbReference type="EMBL" id="CACSHJ010000096">
    <property type="protein sequence ID" value="CAA0401700.1"/>
    <property type="molecule type" value="Genomic_DNA"/>
</dbReference>
<dbReference type="Araport" id="AT5G09976"/>
<comment type="similarity">
    <text evidence="1">Belongs to the brassicaceae elicitor peptide family.</text>
</comment>
<evidence type="ECO:0000313" key="6">
    <source>
        <dbReference type="EMBL" id="CAD5331275.1"/>
    </source>
</evidence>
<reference evidence="7 8" key="1">
    <citation type="submission" date="2019-11" db="EMBL/GenBank/DDBJ databases">
        <authorList>
            <person name="Jiao W.-B."/>
            <person name="Schneeberger K."/>
        </authorList>
    </citation>
    <scope>NUCLEOTIDE SEQUENCE [LARGE SCALE GENOMIC DNA]</scope>
    <source>
        <strain evidence="8">cv. An-1</strain>
        <strain evidence="9">cv. C24</strain>
    </source>
</reference>
<evidence type="ECO:0000313" key="10">
    <source>
        <dbReference type="Proteomes" id="UP000516314"/>
    </source>
</evidence>
<accession>A0A654G000</accession>
<dbReference type="InterPro" id="IPR035176">
    <property type="entry name" value="PEP"/>
</dbReference>
<keyword evidence="2" id="KW-0611">Plant defense</keyword>
<dbReference type="Proteomes" id="UP000434276">
    <property type="component" value="Unassembled WGS sequence"/>
</dbReference>
<evidence type="ECO:0000256" key="2">
    <source>
        <dbReference type="ARBA" id="ARBA00022821"/>
    </source>
</evidence>
<protein>
    <submittedName>
        <fullName evidence="6">(thale cress) hypothetical protein</fullName>
    </submittedName>
</protein>
<dbReference type="GeneID" id="7922319"/>
<evidence type="ECO:0000313" key="7">
    <source>
        <dbReference type="EMBL" id="VYS66387.1"/>
    </source>
</evidence>
<feature type="compositionally biased region" description="Low complexity" evidence="3">
    <location>
        <begin position="38"/>
        <end position="49"/>
    </location>
</feature>
<dbReference type="Proteomes" id="UP000516314">
    <property type="component" value="Chromosome 5"/>
</dbReference>
<evidence type="ECO:0000313" key="9">
    <source>
        <dbReference type="Proteomes" id="UP000434276"/>
    </source>
</evidence>